<feature type="non-terminal residue" evidence="3">
    <location>
        <position position="202"/>
    </location>
</feature>
<accession>A0A7R9L995</accession>
<gene>
    <name evidence="3" type="ORF">OSB1V03_LOCUS16978</name>
</gene>
<dbReference type="GO" id="GO:0003924">
    <property type="term" value="F:GTPase activity"/>
    <property type="evidence" value="ECO:0007669"/>
    <property type="project" value="InterPro"/>
</dbReference>
<proteinExistence type="predicted"/>
<feature type="domain" description="GED" evidence="2">
    <location>
        <begin position="102"/>
        <end position="193"/>
    </location>
</feature>
<dbReference type="AlphaFoldDB" id="A0A7R9L995"/>
<reference evidence="3" key="1">
    <citation type="submission" date="2020-11" db="EMBL/GenBank/DDBJ databases">
        <authorList>
            <person name="Tran Van P."/>
        </authorList>
    </citation>
    <scope>NUCLEOTIDE SEQUENCE</scope>
</reference>
<dbReference type="InterPro" id="IPR003130">
    <property type="entry name" value="GED"/>
</dbReference>
<sequence length="202" mass="22770">STESDHSVIIVLSKTNRKLTLSLNKINEVELVFPTEELALKWSVWLEEAGVKPSSGDNQTAISNGDNESVSNLSLKRNSQSDLSIGAGDEDMAFPEHMSTQVDEVKRLVNAYIVIMKKTFKDRLPKLCQYELIDSTCKYIGTKLQVQIRKQFPSIDDIIGDDPNKAIRIELQNLKQQYIEGIEIMDKFSKLKSSLESTESTE</sequence>
<dbReference type="OrthoDB" id="5061070at2759"/>
<evidence type="ECO:0000313" key="4">
    <source>
        <dbReference type="Proteomes" id="UP000759131"/>
    </source>
</evidence>
<name>A0A7R9L995_9ACAR</name>
<feature type="non-terminal residue" evidence="3">
    <location>
        <position position="1"/>
    </location>
</feature>
<feature type="region of interest" description="Disordered" evidence="1">
    <location>
        <begin position="51"/>
        <end position="72"/>
    </location>
</feature>
<keyword evidence="4" id="KW-1185">Reference proteome</keyword>
<dbReference type="EMBL" id="CAJPIZ010019679">
    <property type="protein sequence ID" value="CAG2117023.1"/>
    <property type="molecule type" value="Genomic_DNA"/>
</dbReference>
<evidence type="ECO:0000256" key="1">
    <source>
        <dbReference type="SAM" id="MobiDB-lite"/>
    </source>
</evidence>
<evidence type="ECO:0000259" key="2">
    <source>
        <dbReference type="PROSITE" id="PS51388"/>
    </source>
</evidence>
<dbReference type="EMBL" id="OC874254">
    <property type="protein sequence ID" value="CAD7637421.1"/>
    <property type="molecule type" value="Genomic_DNA"/>
</dbReference>
<dbReference type="Proteomes" id="UP000759131">
    <property type="component" value="Unassembled WGS sequence"/>
</dbReference>
<evidence type="ECO:0000313" key="3">
    <source>
        <dbReference type="EMBL" id="CAD7637421.1"/>
    </source>
</evidence>
<organism evidence="3">
    <name type="scientific">Medioppia subpectinata</name>
    <dbReference type="NCBI Taxonomy" id="1979941"/>
    <lineage>
        <taxon>Eukaryota</taxon>
        <taxon>Metazoa</taxon>
        <taxon>Ecdysozoa</taxon>
        <taxon>Arthropoda</taxon>
        <taxon>Chelicerata</taxon>
        <taxon>Arachnida</taxon>
        <taxon>Acari</taxon>
        <taxon>Acariformes</taxon>
        <taxon>Sarcoptiformes</taxon>
        <taxon>Oribatida</taxon>
        <taxon>Brachypylina</taxon>
        <taxon>Oppioidea</taxon>
        <taxon>Oppiidae</taxon>
        <taxon>Medioppia</taxon>
    </lineage>
</organism>
<dbReference type="InterPro" id="IPR020850">
    <property type="entry name" value="GED_dom"/>
</dbReference>
<dbReference type="PROSITE" id="PS51388">
    <property type="entry name" value="GED"/>
    <property type="match status" value="1"/>
</dbReference>
<protein>
    <recommendedName>
        <fullName evidence="2">GED domain-containing protein</fullName>
    </recommendedName>
</protein>
<dbReference type="Gene3D" id="1.20.120.1240">
    <property type="entry name" value="Dynamin, middle domain"/>
    <property type="match status" value="1"/>
</dbReference>
<dbReference type="Pfam" id="PF02212">
    <property type="entry name" value="GED"/>
    <property type="match status" value="1"/>
</dbReference>
<dbReference type="GO" id="GO:0005525">
    <property type="term" value="F:GTP binding"/>
    <property type="evidence" value="ECO:0007669"/>
    <property type="project" value="InterPro"/>
</dbReference>
<feature type="compositionally biased region" description="Polar residues" evidence="1">
    <location>
        <begin position="55"/>
        <end position="72"/>
    </location>
</feature>